<evidence type="ECO:0000259" key="3">
    <source>
        <dbReference type="PROSITE" id="PS51192"/>
    </source>
</evidence>
<evidence type="ECO:0000313" key="5">
    <source>
        <dbReference type="EMBL" id="MBD8031280.1"/>
    </source>
</evidence>
<dbReference type="InterPro" id="IPR014001">
    <property type="entry name" value="Helicase_ATP-bd"/>
</dbReference>
<dbReference type="GO" id="GO:0005524">
    <property type="term" value="F:ATP binding"/>
    <property type="evidence" value="ECO:0007669"/>
    <property type="project" value="UniProtKB-KW"/>
</dbReference>
<evidence type="ECO:0000259" key="4">
    <source>
        <dbReference type="PROSITE" id="PS51194"/>
    </source>
</evidence>
<keyword evidence="6" id="KW-1185">Reference proteome</keyword>
<gene>
    <name evidence="5" type="ORF">H9627_13310</name>
</gene>
<keyword evidence="5" id="KW-0347">Helicase</keyword>
<keyword evidence="2" id="KW-0067">ATP-binding</keyword>
<feature type="domain" description="Helicase ATP-binding" evidence="3">
    <location>
        <begin position="137"/>
        <end position="350"/>
    </location>
</feature>
<sequence>MTTPDLPDFNHLFSDLLSQDTEQSNPGEDSSLHTAELASARNIDPVAAAKSISADYRRYLKTMLRPSNEAIAREFNRAVDTAPNLTKGPILQLTPPYAPGKAARDLIAEGILSPEFATLDHALKLDRPLYRHQEKALRKIKDGRNLIVSTGTGSGKTESFLIPIIDELLRQHSAGTLGPGVRALLLYPMNALANDQVKRLRDLLADVPQVTFGRYTGETKPSRAEAEILYRQINGQDSVPIPNELLSREEMQKTPPHILLTNYAMLEYLLLRPEDNAFFDDQYSNDWKFIVIDEAHVYAGAQGTEVGMLLRRLKDRVTRSTPLRCIATSASLEGLPENIVRFGSDIFGEPFEYHRDDPARQDLVLAEKLQLPESSTWAFQEEHFDAPESAAALSAELNRQASATEGTDTYELLSREHHIVKLRALLAHHSFPLSEVGQALWPDATAEEAMHRAHMLVLLGSKVLSATGIPALSARYHMFVRSAEGAYLGFREGMTPEITLDRHITLPDSDRPAYEMGTCTKCGAVHLAGVEERGTFRSPEAAGDDRYLRWVVLSELSEEAPVDEDDQEVVSDTTDEQESQLIKLCACCGRLMDTQFRSCPTASCRGIELLSVRLLPRKMGKLESCIVCGGQAKTLIRRLQTDVNAAPSVLATSLFQLLPEADDETVARKVGAGRKLLSFSDSRQAAAYAAPYLENSYGRLLERRILVETLQEEEFRNGAPIDRWITRASQIAKRERVVKEALSTQETLEEVGPWVFSDIASTTRRISTEGLGLSRIELAPNAAKRLKTVHGLTTLFGDQKTALDFLNILAQDIRHKGAITTPDFVSMDSARFEPRTGNHFFRFDGGRDPKRRLYSWIPKRGTNNRKDLFTKVLGRLGYEDQIETIVYQLFKITWDDLEKSEIVLLPSSKSQGQALNYKALQVSPGRDHDWFQCTTCRTITAFNVLDLCPNGFCPGTLSPIDVDTPAVAEDHYRRLAEEMQILPLSAKEHTAQWTPTEAAEVQRQFINGDVNVLSCSTTFELGVDVGDLQSVMLRNVPPRTANYVQRAGRAGRRSGSAAFVLTFARRAAHDMTVFRDPIAMIDGEMTAPFLHLDNPSIARRHAFSIAFSAFLRDQAARGVTWSTVGDFFLAEKIASINPKLDGSVMGPPLLESFLTPVPPEITDALKRTLPSGVQDELGIDDGTWTQKYFEILEAVQIGVTQDFDTLAGMRRILLSQGEGRRADAYKYTLRTLTDQNLLGFMAKKNLLPKYSFPVDTVDLHTNFSESGNKISLSRDLQLAISDYAPGAEVVAGGKTWESAGVRHLPGKKLLTYNWVVCDTCDHIETSLQEFEDGHQCSQCSTALPATGYSKKFIQPVYGFVAKQTPGQVGMTPPARRWNRREFVSSFGENLASEEYRNSEGVEQVQVLTNAWARTEMGIIETGPNNRGYAYCESCGFSTAMENRPRTHSNPYNQKDCSGSLVLRSFGHTYQTDIATVAVPSFRSTDFREWRPALYALIEAASEKLEINRDDLNGTMSWHDGTPTMVFFDTVPGGAGITRKVRENFRVVLHSAMHRVATCSCGLDTSCYACLRSYSNQRYHNELRRDLALELLEHMEKAARLTV</sequence>
<dbReference type="Pfam" id="PF00270">
    <property type="entry name" value="DEAD"/>
    <property type="match status" value="1"/>
</dbReference>
<dbReference type="GO" id="GO:0006289">
    <property type="term" value="P:nucleotide-excision repair"/>
    <property type="evidence" value="ECO:0007669"/>
    <property type="project" value="TreeGrafter"/>
</dbReference>
<dbReference type="PROSITE" id="PS51192">
    <property type="entry name" value="HELICASE_ATP_BIND_1"/>
    <property type="match status" value="1"/>
</dbReference>
<keyword evidence="5" id="KW-0378">Hydrolase</keyword>
<organism evidence="5 6">
    <name type="scientific">Corynebacterium gallinarum</name>
    <dbReference type="NCBI Taxonomy" id="2762214"/>
    <lineage>
        <taxon>Bacteria</taxon>
        <taxon>Bacillati</taxon>
        <taxon>Actinomycetota</taxon>
        <taxon>Actinomycetes</taxon>
        <taxon>Mycobacteriales</taxon>
        <taxon>Corynebacteriaceae</taxon>
        <taxon>Corynebacterium</taxon>
    </lineage>
</organism>
<dbReference type="Pfam" id="PF09369">
    <property type="entry name" value="MZB"/>
    <property type="match status" value="1"/>
</dbReference>
<name>A0A8I0LHL0_9CORY</name>
<keyword evidence="1" id="KW-0547">Nucleotide-binding</keyword>
<dbReference type="PANTHER" id="PTHR47957">
    <property type="entry name" value="ATP-DEPENDENT HELICASE HRQ1"/>
    <property type="match status" value="1"/>
</dbReference>
<dbReference type="PANTHER" id="PTHR47957:SF3">
    <property type="entry name" value="ATP-DEPENDENT HELICASE HRQ1"/>
    <property type="match status" value="1"/>
</dbReference>
<protein>
    <submittedName>
        <fullName evidence="5">DEAD/DEAH box helicase</fullName>
    </submittedName>
</protein>
<dbReference type="GO" id="GO:0036297">
    <property type="term" value="P:interstrand cross-link repair"/>
    <property type="evidence" value="ECO:0007669"/>
    <property type="project" value="TreeGrafter"/>
</dbReference>
<dbReference type="SMART" id="SM00487">
    <property type="entry name" value="DEXDc"/>
    <property type="match status" value="1"/>
</dbReference>
<dbReference type="EMBL" id="JACSPR010000013">
    <property type="protein sequence ID" value="MBD8031280.1"/>
    <property type="molecule type" value="Genomic_DNA"/>
</dbReference>
<dbReference type="InterPro" id="IPR018973">
    <property type="entry name" value="MZB"/>
</dbReference>
<dbReference type="InterPro" id="IPR001650">
    <property type="entry name" value="Helicase_C-like"/>
</dbReference>
<dbReference type="SMART" id="SM00490">
    <property type="entry name" value="HELICc"/>
    <property type="match status" value="1"/>
</dbReference>
<evidence type="ECO:0000256" key="1">
    <source>
        <dbReference type="ARBA" id="ARBA00022741"/>
    </source>
</evidence>
<reference evidence="5 6" key="1">
    <citation type="submission" date="2020-08" db="EMBL/GenBank/DDBJ databases">
        <title>A Genomic Blueprint of the Chicken Gut Microbiome.</title>
        <authorList>
            <person name="Gilroy R."/>
            <person name="Ravi A."/>
            <person name="Getino M."/>
            <person name="Pursley I."/>
            <person name="Horton D.L."/>
            <person name="Alikhan N.-F."/>
            <person name="Baker D."/>
            <person name="Gharbi K."/>
            <person name="Hall N."/>
            <person name="Watson M."/>
            <person name="Adriaenssens E.M."/>
            <person name="Foster-Nyarko E."/>
            <person name="Jarju S."/>
            <person name="Secka A."/>
            <person name="Antonio M."/>
            <person name="Oren A."/>
            <person name="Chaudhuri R."/>
            <person name="La Ragione R.M."/>
            <person name="Hildebrand F."/>
            <person name="Pallen M.J."/>
        </authorList>
    </citation>
    <scope>NUCLEOTIDE SEQUENCE [LARGE SCALE GENOMIC DNA]</scope>
    <source>
        <strain evidence="5 6">Sa1YVA5</strain>
    </source>
</reference>
<dbReference type="PROSITE" id="PS51194">
    <property type="entry name" value="HELICASE_CTER"/>
    <property type="match status" value="1"/>
</dbReference>
<dbReference type="InterPro" id="IPR011545">
    <property type="entry name" value="DEAD/DEAH_box_helicase_dom"/>
</dbReference>
<evidence type="ECO:0000313" key="6">
    <source>
        <dbReference type="Proteomes" id="UP000650224"/>
    </source>
</evidence>
<comment type="caution">
    <text evidence="5">The sequence shown here is derived from an EMBL/GenBank/DDBJ whole genome shotgun (WGS) entry which is preliminary data.</text>
</comment>
<dbReference type="Pfam" id="PF00271">
    <property type="entry name" value="Helicase_C"/>
    <property type="match status" value="1"/>
</dbReference>
<feature type="domain" description="Helicase C-terminal" evidence="4">
    <location>
        <begin position="943"/>
        <end position="1096"/>
    </location>
</feature>
<dbReference type="SUPFAM" id="SSF52540">
    <property type="entry name" value="P-loop containing nucleoside triphosphate hydrolases"/>
    <property type="match status" value="2"/>
</dbReference>
<dbReference type="GO" id="GO:0003676">
    <property type="term" value="F:nucleic acid binding"/>
    <property type="evidence" value="ECO:0007669"/>
    <property type="project" value="InterPro"/>
</dbReference>
<dbReference type="Gene3D" id="3.40.50.300">
    <property type="entry name" value="P-loop containing nucleotide triphosphate hydrolases"/>
    <property type="match status" value="2"/>
</dbReference>
<dbReference type="RefSeq" id="WP_191734513.1">
    <property type="nucleotide sequence ID" value="NZ_JACSPR010000013.1"/>
</dbReference>
<dbReference type="GO" id="GO:0043138">
    <property type="term" value="F:3'-5' DNA helicase activity"/>
    <property type="evidence" value="ECO:0007669"/>
    <property type="project" value="TreeGrafter"/>
</dbReference>
<evidence type="ECO:0000256" key="2">
    <source>
        <dbReference type="ARBA" id="ARBA00022840"/>
    </source>
</evidence>
<proteinExistence type="predicted"/>
<dbReference type="Proteomes" id="UP000650224">
    <property type="component" value="Unassembled WGS sequence"/>
</dbReference>
<dbReference type="CDD" id="cd17923">
    <property type="entry name" value="DEXHc_Hrq1-like"/>
    <property type="match status" value="1"/>
</dbReference>
<dbReference type="InterPro" id="IPR027417">
    <property type="entry name" value="P-loop_NTPase"/>
</dbReference>
<accession>A0A8I0LHL0</accession>